<name>A0A420H8T7_9PEZI</name>
<keyword evidence="3" id="KW-1185">Reference proteome</keyword>
<accession>A0A420H8T7</accession>
<dbReference type="AlphaFoldDB" id="A0A420H8T7"/>
<sequence length="149" mass="17060">MPTYITPSHDSLDIESIHYSSQEHHKNSIPAPITRSESGSSSQDIFFEIKEMSRNLGDIVSNPVDSRLSLENTVTVDPQSSNELRFAAQELQNATRYIQKTEERAKKSEIKRKSHARPSKILPQKSRLTLKTSRLSLPKKYQNHQSDQR</sequence>
<dbReference type="EMBL" id="MCBQ01021519">
    <property type="protein sequence ID" value="RKF53846.1"/>
    <property type="molecule type" value="Genomic_DNA"/>
</dbReference>
<evidence type="ECO:0000313" key="3">
    <source>
        <dbReference type="Proteomes" id="UP000283383"/>
    </source>
</evidence>
<organism evidence="2 3">
    <name type="scientific">Golovinomyces cichoracearum</name>
    <dbReference type="NCBI Taxonomy" id="62708"/>
    <lineage>
        <taxon>Eukaryota</taxon>
        <taxon>Fungi</taxon>
        <taxon>Dikarya</taxon>
        <taxon>Ascomycota</taxon>
        <taxon>Pezizomycotina</taxon>
        <taxon>Leotiomycetes</taxon>
        <taxon>Erysiphales</taxon>
        <taxon>Erysiphaceae</taxon>
        <taxon>Golovinomyces</taxon>
    </lineage>
</organism>
<gene>
    <name evidence="2" type="ORF">GcM3_215021</name>
</gene>
<feature type="region of interest" description="Disordered" evidence="1">
    <location>
        <begin position="21"/>
        <end position="42"/>
    </location>
</feature>
<protein>
    <submittedName>
        <fullName evidence="2">Uncharacterized protein</fullName>
    </submittedName>
</protein>
<feature type="compositionally biased region" description="Basic residues" evidence="1">
    <location>
        <begin position="109"/>
        <end position="118"/>
    </location>
</feature>
<proteinExistence type="predicted"/>
<evidence type="ECO:0000313" key="2">
    <source>
        <dbReference type="EMBL" id="RKF53846.1"/>
    </source>
</evidence>
<reference evidence="2 3" key="1">
    <citation type="journal article" date="2018" name="BMC Genomics">
        <title>Comparative genome analyses reveal sequence features reflecting distinct modes of host-adaptation between dicot and monocot powdery mildew.</title>
        <authorList>
            <person name="Wu Y."/>
            <person name="Ma X."/>
            <person name="Pan Z."/>
            <person name="Kale S.D."/>
            <person name="Song Y."/>
            <person name="King H."/>
            <person name="Zhang Q."/>
            <person name="Presley C."/>
            <person name="Deng X."/>
            <person name="Wei C.I."/>
            <person name="Xiao S."/>
        </authorList>
    </citation>
    <scope>NUCLEOTIDE SEQUENCE [LARGE SCALE GENOMIC DNA]</scope>
    <source>
        <strain evidence="2">UMSG3</strain>
    </source>
</reference>
<comment type="caution">
    <text evidence="2">The sequence shown here is derived from an EMBL/GenBank/DDBJ whole genome shotgun (WGS) entry which is preliminary data.</text>
</comment>
<feature type="region of interest" description="Disordered" evidence="1">
    <location>
        <begin position="103"/>
        <end position="149"/>
    </location>
</feature>
<dbReference type="Proteomes" id="UP000283383">
    <property type="component" value="Unassembled WGS sequence"/>
</dbReference>
<feature type="compositionally biased region" description="Low complexity" evidence="1">
    <location>
        <begin position="125"/>
        <end position="140"/>
    </location>
</feature>
<evidence type="ECO:0000256" key="1">
    <source>
        <dbReference type="SAM" id="MobiDB-lite"/>
    </source>
</evidence>